<dbReference type="InterPro" id="IPR008972">
    <property type="entry name" value="Cupredoxin"/>
</dbReference>
<feature type="domain" description="Plastocyanin-like" evidence="3">
    <location>
        <begin position="94"/>
        <end position="202"/>
    </location>
</feature>
<dbReference type="Proteomes" id="UP000712600">
    <property type="component" value="Unassembled WGS sequence"/>
</dbReference>
<dbReference type="PANTHER" id="PTHR11709">
    <property type="entry name" value="MULTI-COPPER OXIDASE"/>
    <property type="match status" value="1"/>
</dbReference>
<accession>A0A8S9Q7M2</accession>
<dbReference type="EMBL" id="QGKX02001290">
    <property type="protein sequence ID" value="KAF3537766.1"/>
    <property type="molecule type" value="Genomic_DNA"/>
</dbReference>
<dbReference type="Gene3D" id="2.60.40.420">
    <property type="entry name" value="Cupredoxins - blue copper proteins"/>
    <property type="match status" value="1"/>
</dbReference>
<name>A0A8S9Q7M2_BRACR</name>
<evidence type="ECO:0000256" key="2">
    <source>
        <dbReference type="SAM" id="SignalP"/>
    </source>
</evidence>
<dbReference type="GO" id="GO:0005507">
    <property type="term" value="F:copper ion binding"/>
    <property type="evidence" value="ECO:0007669"/>
    <property type="project" value="InterPro"/>
</dbReference>
<evidence type="ECO:0000259" key="4">
    <source>
        <dbReference type="Pfam" id="PF07732"/>
    </source>
</evidence>
<dbReference type="Pfam" id="PF07731">
    <property type="entry name" value="Cu-oxidase_2"/>
    <property type="match status" value="1"/>
</dbReference>
<proteinExistence type="inferred from homology"/>
<evidence type="ECO:0000313" key="5">
    <source>
        <dbReference type="EMBL" id="KAF3537766.1"/>
    </source>
</evidence>
<gene>
    <name evidence="5" type="ORF">F2Q69_00020841</name>
</gene>
<evidence type="ECO:0000256" key="1">
    <source>
        <dbReference type="ARBA" id="ARBA00010609"/>
    </source>
</evidence>
<keyword evidence="2" id="KW-0732">Signal</keyword>
<dbReference type="AlphaFoldDB" id="A0A8S9Q7M2"/>
<dbReference type="InterPro" id="IPR011707">
    <property type="entry name" value="Cu-oxidase-like_N"/>
</dbReference>
<dbReference type="InterPro" id="IPR011706">
    <property type="entry name" value="Cu-oxidase_C"/>
</dbReference>
<dbReference type="GO" id="GO:0016491">
    <property type="term" value="F:oxidoreductase activity"/>
    <property type="evidence" value="ECO:0007669"/>
    <property type="project" value="InterPro"/>
</dbReference>
<feature type="signal peptide" evidence="2">
    <location>
        <begin position="1"/>
        <end position="23"/>
    </location>
</feature>
<comment type="similarity">
    <text evidence="1">Belongs to the multicopper oxidase family.</text>
</comment>
<protein>
    <recommendedName>
        <fullName evidence="7">Plastocyanin-like domain-containing protein</fullName>
    </recommendedName>
</protein>
<dbReference type="Pfam" id="PF07732">
    <property type="entry name" value="Cu-oxidase_3"/>
    <property type="match status" value="1"/>
</dbReference>
<comment type="caution">
    <text evidence="5">The sequence shown here is derived from an EMBL/GenBank/DDBJ whole genome shotgun (WGS) entry which is preliminary data.</text>
</comment>
<evidence type="ECO:0000313" key="6">
    <source>
        <dbReference type="Proteomes" id="UP000712600"/>
    </source>
</evidence>
<evidence type="ECO:0008006" key="7">
    <source>
        <dbReference type="Google" id="ProtNLM"/>
    </source>
</evidence>
<dbReference type="PANTHER" id="PTHR11709:SF387">
    <property type="entry name" value="OS04G0561900 PROTEIN"/>
    <property type="match status" value="1"/>
</dbReference>
<feature type="chain" id="PRO_5035947170" description="Plastocyanin-like domain-containing protein" evidence="2">
    <location>
        <begin position="24"/>
        <end position="230"/>
    </location>
</feature>
<reference evidence="5" key="1">
    <citation type="submission" date="2019-12" db="EMBL/GenBank/DDBJ databases">
        <title>Genome sequencing and annotation of Brassica cretica.</title>
        <authorList>
            <person name="Studholme D.J."/>
            <person name="Sarris P."/>
        </authorList>
    </citation>
    <scope>NUCLEOTIDE SEQUENCE</scope>
    <source>
        <strain evidence="5">PFS-109/04</strain>
        <tissue evidence="5">Leaf</tissue>
    </source>
</reference>
<dbReference type="SUPFAM" id="SSF49503">
    <property type="entry name" value="Cupredoxins"/>
    <property type="match status" value="1"/>
</dbReference>
<organism evidence="5 6">
    <name type="scientific">Brassica cretica</name>
    <name type="common">Mustard</name>
    <dbReference type="NCBI Taxonomy" id="69181"/>
    <lineage>
        <taxon>Eukaryota</taxon>
        <taxon>Viridiplantae</taxon>
        <taxon>Streptophyta</taxon>
        <taxon>Embryophyta</taxon>
        <taxon>Tracheophyta</taxon>
        <taxon>Spermatophyta</taxon>
        <taxon>Magnoliopsida</taxon>
        <taxon>eudicotyledons</taxon>
        <taxon>Gunneridae</taxon>
        <taxon>Pentapetalae</taxon>
        <taxon>rosids</taxon>
        <taxon>malvids</taxon>
        <taxon>Brassicales</taxon>
        <taxon>Brassicaceae</taxon>
        <taxon>Brassiceae</taxon>
        <taxon>Brassica</taxon>
    </lineage>
</organism>
<evidence type="ECO:0000259" key="3">
    <source>
        <dbReference type="Pfam" id="PF07731"/>
    </source>
</evidence>
<dbReference type="InterPro" id="IPR045087">
    <property type="entry name" value="Cu-oxidase_fam"/>
</dbReference>
<sequence length="230" mass="26079">MAANASFATTLTILFSLLFAVTAEDPYRFFNWNVTYGDIYPLGVRQQGILIDGKFPGPDIHSVTNDNLVINIFNNLDEPFLLSCVQSQPTGGGIYLDTSVLQADYRTFVEIVFENPENIVQTWHLDGYSFWVVGMDGGKWSPDSRNEYNLRDALARCTVQVYPSSWTAIYIALDNVGMWNLRSEFWARQYLGQQLYLRVYTTSTSLRDEFPIPKNALLCGRASGRSTRPL</sequence>
<feature type="domain" description="Plastocyanin-like" evidence="4">
    <location>
        <begin position="33"/>
        <end position="83"/>
    </location>
</feature>